<accession>A0A8C6VQB0</accession>
<name>A0A8C6VQB0_NOTFU</name>
<dbReference type="InterPro" id="IPR036390">
    <property type="entry name" value="WH_DNA-bd_sf"/>
</dbReference>
<evidence type="ECO:0000256" key="5">
    <source>
        <dbReference type="SAM" id="SignalP"/>
    </source>
</evidence>
<evidence type="ECO:0000256" key="1">
    <source>
        <dbReference type="ARBA" id="ARBA00005562"/>
    </source>
</evidence>
<dbReference type="Ensembl" id="ENSNFUT00015038461.1">
    <property type="protein sequence ID" value="ENSNFUP00015036840.1"/>
    <property type="gene ID" value="ENSNFUG00015017826.1"/>
</dbReference>
<feature type="signal peptide" evidence="5">
    <location>
        <begin position="1"/>
        <end position="18"/>
    </location>
</feature>
<sequence>MCLLYWFFTSTAVMWLHCKQHRIKKKFCLRKCFWKNVCFCLILQHAEEMYESEIYRHPEYYNPYVLDAEIQADNMAAVTYFKLSGGASELASGADRYHWDYHAHPHMHPVEFESLQESSFTELQSVQALHPPGLIRCDTESLFEPNLGAHTHVLQQPQVFFSRSMFQPHASQPSSDDEEHRGRSPPLEVSDEESARDRVPYVTSGDLSNKKKIRLYQFLLDLLRNGDMKDSIWWVDRDKGTFQFSSKHKEALAHRWGIQKGNRKKMTYQKMARALRNYGKTGEVKKIKKKLTYQFSDEVLGKNHLERKSYI</sequence>
<protein>
    <submittedName>
        <fullName evidence="7">Spi-1 proto-oncogene b</fullName>
    </submittedName>
</protein>
<evidence type="ECO:0000313" key="7">
    <source>
        <dbReference type="Ensembl" id="ENSNFUP00015036840.1"/>
    </source>
</evidence>
<dbReference type="FunFam" id="1.10.10.10:FF:000191">
    <property type="entry name" value="Transcription factor PU.1"/>
    <property type="match status" value="1"/>
</dbReference>
<dbReference type="AlphaFoldDB" id="A0A8C6VQB0"/>
<dbReference type="PRINTS" id="PR00454">
    <property type="entry name" value="ETSDOMAIN"/>
</dbReference>
<dbReference type="GO" id="GO:0030223">
    <property type="term" value="P:neutrophil differentiation"/>
    <property type="evidence" value="ECO:0007669"/>
    <property type="project" value="Ensembl"/>
</dbReference>
<dbReference type="InterPro" id="IPR046328">
    <property type="entry name" value="ETS_fam"/>
</dbReference>
<evidence type="ECO:0000256" key="3">
    <source>
        <dbReference type="RuleBase" id="RU004019"/>
    </source>
</evidence>
<evidence type="ECO:0000256" key="2">
    <source>
        <dbReference type="ARBA" id="ARBA00023125"/>
    </source>
</evidence>
<proteinExistence type="inferred from homology"/>
<dbReference type="InterPro" id="IPR036388">
    <property type="entry name" value="WH-like_DNA-bd_sf"/>
</dbReference>
<dbReference type="GO" id="GO:0030225">
    <property type="term" value="P:macrophage differentiation"/>
    <property type="evidence" value="ECO:0007669"/>
    <property type="project" value="Ensembl"/>
</dbReference>
<dbReference type="InterPro" id="IPR000418">
    <property type="entry name" value="Ets_dom"/>
</dbReference>
<reference evidence="7" key="3">
    <citation type="submission" date="2025-09" db="UniProtKB">
        <authorList>
            <consortium name="Ensembl"/>
        </authorList>
    </citation>
    <scope>IDENTIFICATION</scope>
</reference>
<dbReference type="Proteomes" id="UP000694548">
    <property type="component" value="Chromosome sgr07"/>
</dbReference>
<comment type="subcellular location">
    <subcellularLocation>
        <location evidence="3">Nucleus</location>
    </subcellularLocation>
</comment>
<dbReference type="GO" id="GO:0043565">
    <property type="term" value="F:sequence-specific DNA binding"/>
    <property type="evidence" value="ECO:0007669"/>
    <property type="project" value="Ensembl"/>
</dbReference>
<dbReference type="PROSITE" id="PS00346">
    <property type="entry name" value="ETS_DOMAIN_2"/>
    <property type="match status" value="1"/>
</dbReference>
<dbReference type="GO" id="GO:0005634">
    <property type="term" value="C:nucleus"/>
    <property type="evidence" value="ECO:0007669"/>
    <property type="project" value="UniProtKB-SubCell"/>
</dbReference>
<dbReference type="Pfam" id="PF00178">
    <property type="entry name" value="Ets"/>
    <property type="match status" value="1"/>
</dbReference>
<evidence type="ECO:0000256" key="4">
    <source>
        <dbReference type="SAM" id="MobiDB-lite"/>
    </source>
</evidence>
<evidence type="ECO:0000313" key="8">
    <source>
        <dbReference type="Proteomes" id="UP000694548"/>
    </source>
</evidence>
<dbReference type="GeneTree" id="ENSGT00940000159754"/>
<keyword evidence="3" id="KW-0539">Nucleus</keyword>
<dbReference type="Gene3D" id="1.10.10.10">
    <property type="entry name" value="Winged helix-like DNA-binding domain superfamily/Winged helix DNA-binding domain"/>
    <property type="match status" value="1"/>
</dbReference>
<evidence type="ECO:0000259" key="6">
    <source>
        <dbReference type="PROSITE" id="PS50061"/>
    </source>
</evidence>
<reference evidence="7" key="2">
    <citation type="submission" date="2025-08" db="UniProtKB">
        <authorList>
            <consortium name="Ensembl"/>
        </authorList>
    </citation>
    <scope>IDENTIFICATION</scope>
</reference>
<dbReference type="GO" id="GO:0045659">
    <property type="term" value="P:negative regulation of neutrophil differentiation"/>
    <property type="evidence" value="ECO:0007669"/>
    <property type="project" value="Ensembl"/>
</dbReference>
<dbReference type="SUPFAM" id="SSF46785">
    <property type="entry name" value="Winged helix' DNA-binding domain"/>
    <property type="match status" value="1"/>
</dbReference>
<feature type="chain" id="PRO_5034095800" evidence="5">
    <location>
        <begin position="19"/>
        <end position="311"/>
    </location>
</feature>
<dbReference type="GO" id="GO:0045647">
    <property type="term" value="P:negative regulation of erythrocyte differentiation"/>
    <property type="evidence" value="ECO:0007669"/>
    <property type="project" value="Ensembl"/>
</dbReference>
<dbReference type="PANTHER" id="PTHR11849">
    <property type="entry name" value="ETS"/>
    <property type="match status" value="1"/>
</dbReference>
<gene>
    <name evidence="7" type="primary">SPI1</name>
    <name evidence="7" type="synonym">spi1b</name>
</gene>
<organism evidence="7 8">
    <name type="scientific">Nothobranchius furzeri</name>
    <name type="common">Turquoise killifish</name>
    <dbReference type="NCBI Taxonomy" id="105023"/>
    <lineage>
        <taxon>Eukaryota</taxon>
        <taxon>Metazoa</taxon>
        <taxon>Chordata</taxon>
        <taxon>Craniata</taxon>
        <taxon>Vertebrata</taxon>
        <taxon>Euteleostomi</taxon>
        <taxon>Actinopterygii</taxon>
        <taxon>Neopterygii</taxon>
        <taxon>Teleostei</taxon>
        <taxon>Neoteleostei</taxon>
        <taxon>Acanthomorphata</taxon>
        <taxon>Ovalentaria</taxon>
        <taxon>Atherinomorphae</taxon>
        <taxon>Cyprinodontiformes</taxon>
        <taxon>Nothobranchiidae</taxon>
        <taxon>Nothobranchius</taxon>
    </lineage>
</organism>
<dbReference type="SMART" id="SM00413">
    <property type="entry name" value="ETS"/>
    <property type="match status" value="1"/>
</dbReference>
<dbReference type="PANTHER" id="PTHR11849:SF16">
    <property type="entry name" value="TRANSCRIPTION FACTOR PU.1"/>
    <property type="match status" value="1"/>
</dbReference>
<keyword evidence="5" id="KW-0732">Signal</keyword>
<dbReference type="GO" id="GO:0048821">
    <property type="term" value="P:erythrocyte development"/>
    <property type="evidence" value="ECO:0007669"/>
    <property type="project" value="Ensembl"/>
</dbReference>
<keyword evidence="8" id="KW-1185">Reference proteome</keyword>
<dbReference type="GO" id="GO:0036035">
    <property type="term" value="P:osteoclast development"/>
    <property type="evidence" value="ECO:0007669"/>
    <property type="project" value="Ensembl"/>
</dbReference>
<dbReference type="GO" id="GO:0000981">
    <property type="term" value="F:DNA-binding transcription factor activity, RNA polymerase II-specific"/>
    <property type="evidence" value="ECO:0007669"/>
    <property type="project" value="TreeGrafter"/>
</dbReference>
<dbReference type="GO" id="GO:0010628">
    <property type="term" value="P:positive regulation of gene expression"/>
    <property type="evidence" value="ECO:0007669"/>
    <property type="project" value="Ensembl"/>
</dbReference>
<dbReference type="GO" id="GO:0002281">
    <property type="term" value="P:macrophage activation involved in immune response"/>
    <property type="evidence" value="ECO:0007669"/>
    <property type="project" value="Ensembl"/>
</dbReference>
<reference evidence="7" key="1">
    <citation type="submission" date="2014-08" db="EMBL/GenBank/DDBJ databases">
        <authorList>
            <person name="Senf B."/>
            <person name="Petzold A."/>
            <person name="Downie B.R."/>
            <person name="Koch P."/>
            <person name="Platzer M."/>
        </authorList>
    </citation>
    <scope>NUCLEOTIDE SEQUENCE [LARGE SCALE GENOMIC DNA]</scope>
    <source>
        <strain evidence="7">GRZ</strain>
    </source>
</reference>
<dbReference type="PROSITE" id="PS50061">
    <property type="entry name" value="ETS_DOMAIN_3"/>
    <property type="match status" value="1"/>
</dbReference>
<dbReference type="PROSITE" id="PS00345">
    <property type="entry name" value="ETS_DOMAIN_1"/>
    <property type="match status" value="1"/>
</dbReference>
<comment type="similarity">
    <text evidence="1 3">Belongs to the ETS family.</text>
</comment>
<feature type="domain" description="ETS" evidence="6">
    <location>
        <begin position="213"/>
        <end position="296"/>
    </location>
</feature>
<feature type="region of interest" description="Disordered" evidence="4">
    <location>
        <begin position="166"/>
        <end position="203"/>
    </location>
</feature>
<keyword evidence="2 3" id="KW-0238">DNA-binding</keyword>